<gene>
    <name evidence="2" type="ORF">KP79_PYT09147</name>
</gene>
<dbReference type="OrthoDB" id="10489377at2759"/>
<keyword evidence="3" id="KW-1185">Reference proteome</keyword>
<accession>A0A210QBH6</accession>
<dbReference type="Proteomes" id="UP000242188">
    <property type="component" value="Unassembled WGS sequence"/>
</dbReference>
<proteinExistence type="predicted"/>
<dbReference type="AlphaFoldDB" id="A0A210QBH6"/>
<evidence type="ECO:0000256" key="1">
    <source>
        <dbReference type="SAM" id="MobiDB-lite"/>
    </source>
</evidence>
<protein>
    <submittedName>
        <fullName evidence="2">Uncharacterized protein</fullName>
    </submittedName>
</protein>
<dbReference type="EMBL" id="NEDP02004282">
    <property type="protein sequence ID" value="OWF46086.1"/>
    <property type="molecule type" value="Genomic_DNA"/>
</dbReference>
<feature type="region of interest" description="Disordered" evidence="1">
    <location>
        <begin position="192"/>
        <end position="211"/>
    </location>
</feature>
<comment type="caution">
    <text evidence="2">The sequence shown here is derived from an EMBL/GenBank/DDBJ whole genome shotgun (WGS) entry which is preliminary data.</text>
</comment>
<evidence type="ECO:0000313" key="3">
    <source>
        <dbReference type="Proteomes" id="UP000242188"/>
    </source>
</evidence>
<organism evidence="2 3">
    <name type="scientific">Mizuhopecten yessoensis</name>
    <name type="common">Japanese scallop</name>
    <name type="synonym">Patinopecten yessoensis</name>
    <dbReference type="NCBI Taxonomy" id="6573"/>
    <lineage>
        <taxon>Eukaryota</taxon>
        <taxon>Metazoa</taxon>
        <taxon>Spiralia</taxon>
        <taxon>Lophotrochozoa</taxon>
        <taxon>Mollusca</taxon>
        <taxon>Bivalvia</taxon>
        <taxon>Autobranchia</taxon>
        <taxon>Pteriomorphia</taxon>
        <taxon>Pectinida</taxon>
        <taxon>Pectinoidea</taxon>
        <taxon>Pectinidae</taxon>
        <taxon>Mizuhopecten</taxon>
    </lineage>
</organism>
<reference evidence="2 3" key="1">
    <citation type="journal article" date="2017" name="Nat. Ecol. Evol.">
        <title>Scallop genome provides insights into evolution of bilaterian karyotype and development.</title>
        <authorList>
            <person name="Wang S."/>
            <person name="Zhang J."/>
            <person name="Jiao W."/>
            <person name="Li J."/>
            <person name="Xun X."/>
            <person name="Sun Y."/>
            <person name="Guo X."/>
            <person name="Huan P."/>
            <person name="Dong B."/>
            <person name="Zhang L."/>
            <person name="Hu X."/>
            <person name="Sun X."/>
            <person name="Wang J."/>
            <person name="Zhao C."/>
            <person name="Wang Y."/>
            <person name="Wang D."/>
            <person name="Huang X."/>
            <person name="Wang R."/>
            <person name="Lv J."/>
            <person name="Li Y."/>
            <person name="Zhang Z."/>
            <person name="Liu B."/>
            <person name="Lu W."/>
            <person name="Hui Y."/>
            <person name="Liang J."/>
            <person name="Zhou Z."/>
            <person name="Hou R."/>
            <person name="Li X."/>
            <person name="Liu Y."/>
            <person name="Li H."/>
            <person name="Ning X."/>
            <person name="Lin Y."/>
            <person name="Zhao L."/>
            <person name="Xing Q."/>
            <person name="Dou J."/>
            <person name="Li Y."/>
            <person name="Mao J."/>
            <person name="Guo H."/>
            <person name="Dou H."/>
            <person name="Li T."/>
            <person name="Mu C."/>
            <person name="Jiang W."/>
            <person name="Fu Q."/>
            <person name="Fu X."/>
            <person name="Miao Y."/>
            <person name="Liu J."/>
            <person name="Yu Q."/>
            <person name="Li R."/>
            <person name="Liao H."/>
            <person name="Li X."/>
            <person name="Kong Y."/>
            <person name="Jiang Z."/>
            <person name="Chourrout D."/>
            <person name="Li R."/>
            <person name="Bao Z."/>
        </authorList>
    </citation>
    <scope>NUCLEOTIDE SEQUENCE [LARGE SCALE GENOMIC DNA]</scope>
    <source>
        <strain evidence="2 3">PY_sf001</strain>
    </source>
</reference>
<evidence type="ECO:0000313" key="2">
    <source>
        <dbReference type="EMBL" id="OWF46086.1"/>
    </source>
</evidence>
<feature type="compositionally biased region" description="Acidic residues" evidence="1">
    <location>
        <begin position="200"/>
        <end position="210"/>
    </location>
</feature>
<name>A0A210QBH6_MIZYE</name>
<sequence length="272" mass="31249">MQKGPVLRFVNISSRSSEERESDLRERLIMRLLIVVAVGLLAEIGQTTSADDSHVTLNISTAEGDVFAVNMETDKTEGKDIVHSTMNGNGSQTVVTDHALNMRVVIPDSESEDCHFLELDEEEKTEPSLEEDTEGVAKTMESAVTENVNATEEKTCLYDEDEPVMSEELKTTITALCGPRKIRHLTRKGECQDIPQDGSQQDDDDNDSEVNSESGLLVRRKRFWGRCPYRCKWFCRRVTICCYRRSCRYFFCTWRRYCYRTTHYYLKCGRFC</sequence>